<dbReference type="Pfam" id="PF13540">
    <property type="entry name" value="RCC1_2"/>
    <property type="match status" value="4"/>
</dbReference>
<dbReference type="OrthoDB" id="9758365at2"/>
<dbReference type="Gene3D" id="2.130.10.30">
    <property type="entry name" value="Regulator of chromosome condensation 1/beta-lactamase-inhibitor protein II"/>
    <property type="match status" value="2"/>
</dbReference>
<dbReference type="Pfam" id="PF00415">
    <property type="entry name" value="RCC1"/>
    <property type="match status" value="1"/>
</dbReference>
<feature type="signal peptide" evidence="2">
    <location>
        <begin position="1"/>
        <end position="23"/>
    </location>
</feature>
<protein>
    <recommendedName>
        <fullName evidence="5">BNR repeat domain protein</fullName>
    </recommendedName>
</protein>
<dbReference type="AlphaFoldDB" id="A0A0K1PIV5"/>
<dbReference type="InterPro" id="IPR009091">
    <property type="entry name" value="RCC1/BLIP-II"/>
</dbReference>
<evidence type="ECO:0000256" key="2">
    <source>
        <dbReference type="SAM" id="SignalP"/>
    </source>
</evidence>
<accession>A0A0K1PIV5</accession>
<dbReference type="InterPro" id="IPR051553">
    <property type="entry name" value="Ran_GTPase-activating"/>
</dbReference>
<dbReference type="GO" id="GO:0005085">
    <property type="term" value="F:guanyl-nucleotide exchange factor activity"/>
    <property type="evidence" value="ECO:0007669"/>
    <property type="project" value="TreeGrafter"/>
</dbReference>
<dbReference type="EMBL" id="CP012333">
    <property type="protein sequence ID" value="AKU93452.1"/>
    <property type="molecule type" value="Genomic_DNA"/>
</dbReference>
<keyword evidence="2" id="KW-0732">Signal</keyword>
<dbReference type="KEGG" id="llu:AKJ09_00116"/>
<dbReference type="GO" id="GO:0005737">
    <property type="term" value="C:cytoplasm"/>
    <property type="evidence" value="ECO:0007669"/>
    <property type="project" value="TreeGrafter"/>
</dbReference>
<name>A0A0K1PIV5_9BACT</name>
<reference evidence="3 4" key="1">
    <citation type="submission" date="2015-08" db="EMBL/GenBank/DDBJ databases">
        <authorList>
            <person name="Babu N.S."/>
            <person name="Beckwith C.J."/>
            <person name="Beseler K.G."/>
            <person name="Brison A."/>
            <person name="Carone J.V."/>
            <person name="Caskin T.P."/>
            <person name="Diamond M."/>
            <person name="Durham M.E."/>
            <person name="Foxe J.M."/>
            <person name="Go M."/>
            <person name="Henderson B.A."/>
            <person name="Jones I.B."/>
            <person name="McGettigan J.A."/>
            <person name="Micheletti S.J."/>
            <person name="Nasrallah M.E."/>
            <person name="Ortiz D."/>
            <person name="Piller C.R."/>
            <person name="Privatt S.R."/>
            <person name="Schneider S.L."/>
            <person name="Sharp S."/>
            <person name="Smith T.C."/>
            <person name="Stanton J.D."/>
            <person name="Ullery H.E."/>
            <person name="Wilson R.J."/>
            <person name="Serrano M.G."/>
            <person name="Buck G."/>
            <person name="Lee V."/>
            <person name="Wang Y."/>
            <person name="Carvalho R."/>
            <person name="Voegtly L."/>
            <person name="Shi R."/>
            <person name="Duckworth R."/>
            <person name="Johnson A."/>
            <person name="Loviza R."/>
            <person name="Walstead R."/>
            <person name="Shah Z."/>
            <person name="Kiflezghi M."/>
            <person name="Wade K."/>
            <person name="Ball S.L."/>
            <person name="Bradley K.W."/>
            <person name="Asai D.J."/>
            <person name="Bowman C.A."/>
            <person name="Russell D.A."/>
            <person name="Pope W.H."/>
            <person name="Jacobs-Sera D."/>
            <person name="Hendrix R.W."/>
            <person name="Hatfull G.F."/>
        </authorList>
    </citation>
    <scope>NUCLEOTIDE SEQUENCE [LARGE SCALE GENOMIC DNA]</scope>
    <source>
        <strain evidence="3 4">DSM 27648</strain>
    </source>
</reference>
<dbReference type="PROSITE" id="PS51257">
    <property type="entry name" value="PROKAR_LIPOPROTEIN"/>
    <property type="match status" value="1"/>
</dbReference>
<gene>
    <name evidence="3" type="ORF">AKJ09_00116</name>
</gene>
<evidence type="ECO:0000256" key="1">
    <source>
        <dbReference type="SAM" id="MobiDB-lite"/>
    </source>
</evidence>
<dbReference type="InterPro" id="IPR000408">
    <property type="entry name" value="Reg_chr_condens"/>
</dbReference>
<evidence type="ECO:0000313" key="3">
    <source>
        <dbReference type="EMBL" id="AKU93452.1"/>
    </source>
</evidence>
<evidence type="ECO:0000313" key="4">
    <source>
        <dbReference type="Proteomes" id="UP000064967"/>
    </source>
</evidence>
<feature type="region of interest" description="Disordered" evidence="1">
    <location>
        <begin position="28"/>
        <end position="63"/>
    </location>
</feature>
<dbReference type="PROSITE" id="PS50012">
    <property type="entry name" value="RCC1_3"/>
    <property type="match status" value="4"/>
</dbReference>
<keyword evidence="4" id="KW-1185">Reference proteome</keyword>
<evidence type="ECO:0008006" key="5">
    <source>
        <dbReference type="Google" id="ProtNLM"/>
    </source>
</evidence>
<dbReference type="RefSeq" id="WP_146645040.1">
    <property type="nucleotide sequence ID" value="NZ_CP012333.1"/>
</dbReference>
<dbReference type="Proteomes" id="UP000064967">
    <property type="component" value="Chromosome"/>
</dbReference>
<dbReference type="SUPFAM" id="SSF50985">
    <property type="entry name" value="RCC1/BLIP-II"/>
    <property type="match status" value="1"/>
</dbReference>
<dbReference type="STRING" id="1391654.AKJ09_00116"/>
<feature type="chain" id="PRO_5005465537" description="BNR repeat domain protein" evidence="2">
    <location>
        <begin position="24"/>
        <end position="462"/>
    </location>
</feature>
<dbReference type="PANTHER" id="PTHR45982:SF1">
    <property type="entry name" value="REGULATOR OF CHROMOSOME CONDENSATION"/>
    <property type="match status" value="1"/>
</dbReference>
<dbReference type="PANTHER" id="PTHR45982">
    <property type="entry name" value="REGULATOR OF CHROMOSOME CONDENSATION"/>
    <property type="match status" value="1"/>
</dbReference>
<sequence length="462" mass="46413">MRKSSHCWPLVALVVGSAVVALVACSSSDGPSRAFDTEDDAGKASLPEAGSYDGGAAEAAPGVDPRPPFDPADEPVTCTATPCVKQVVAGENHLCARLDDGTVRCWGSREHGALGGGDSGKPTAVQRLEGVQSLAAGGSTTCALVAAGTIRCWGANDTGQLGLVADPPAFDDGDHPTPSDVALPKAAKALSVGPRSACATLEDGSIWCWGDNRQRLLARADASDVGGPAKAEFAGLDVTRLIAGTNTGFGVTGLGDLVTWGGVAGGEGVVAGRIASLSPDSSPLSIGLASVSSLGVTSTTFVPQHTWPPQPPKGVAHACAIAKGNVHCWGDNETGALGIGLPESVRKPTRAEVVSTKGWPQQVVAGGGITCVRLTDGTVQCAGDNARGVLGRGPEIMASMFFGAVPGFDAAHHAVQLAATSSSVCALLQGGNVVCWGGNSNHELGQAASDEDPHATPTPVIF</sequence>
<organism evidence="3 4">
    <name type="scientific">Labilithrix luteola</name>
    <dbReference type="NCBI Taxonomy" id="1391654"/>
    <lineage>
        <taxon>Bacteria</taxon>
        <taxon>Pseudomonadati</taxon>
        <taxon>Myxococcota</taxon>
        <taxon>Polyangia</taxon>
        <taxon>Polyangiales</taxon>
        <taxon>Labilitrichaceae</taxon>
        <taxon>Labilithrix</taxon>
    </lineage>
</organism>
<proteinExistence type="predicted"/>